<dbReference type="RefSeq" id="WP_307204578.1">
    <property type="nucleotide sequence ID" value="NZ_JAUSSU010000005.1"/>
</dbReference>
<feature type="region of interest" description="Disordered" evidence="2">
    <location>
        <begin position="1"/>
        <end position="39"/>
    </location>
</feature>
<keyword evidence="4" id="KW-1185">Reference proteome</keyword>
<feature type="coiled-coil region" evidence="1">
    <location>
        <begin position="157"/>
        <end position="209"/>
    </location>
</feature>
<evidence type="ECO:0000256" key="2">
    <source>
        <dbReference type="SAM" id="MobiDB-lite"/>
    </source>
</evidence>
<dbReference type="EMBL" id="JAUSSU010000005">
    <property type="protein sequence ID" value="MDQ0113382.1"/>
    <property type="molecule type" value="Genomic_DNA"/>
</dbReference>
<comment type="caution">
    <text evidence="3">The sequence shown here is derived from an EMBL/GenBank/DDBJ whole genome shotgun (WGS) entry which is preliminary data.</text>
</comment>
<keyword evidence="1" id="KW-0175">Coiled coil</keyword>
<dbReference type="Proteomes" id="UP001229346">
    <property type="component" value="Unassembled WGS sequence"/>
</dbReference>
<accession>A0ABT9U287</accession>
<feature type="coiled-coil region" evidence="1">
    <location>
        <begin position="97"/>
        <end position="124"/>
    </location>
</feature>
<proteinExistence type="predicted"/>
<name>A0ABT9U287_PAEHA</name>
<evidence type="ECO:0000313" key="3">
    <source>
        <dbReference type="EMBL" id="MDQ0113382.1"/>
    </source>
</evidence>
<protein>
    <submittedName>
        <fullName evidence="3">Chromosome segregation ATPase</fullName>
    </submittedName>
</protein>
<evidence type="ECO:0000313" key="4">
    <source>
        <dbReference type="Proteomes" id="UP001229346"/>
    </source>
</evidence>
<feature type="compositionally biased region" description="Basic and acidic residues" evidence="2">
    <location>
        <begin position="7"/>
        <end position="19"/>
    </location>
</feature>
<dbReference type="Gene3D" id="1.10.287.1490">
    <property type="match status" value="1"/>
</dbReference>
<organism evidence="3 4">
    <name type="scientific">Paenibacillus harenae</name>
    <dbReference type="NCBI Taxonomy" id="306543"/>
    <lineage>
        <taxon>Bacteria</taxon>
        <taxon>Bacillati</taxon>
        <taxon>Bacillota</taxon>
        <taxon>Bacilli</taxon>
        <taxon>Bacillales</taxon>
        <taxon>Paenibacillaceae</taxon>
        <taxon>Paenibacillus</taxon>
    </lineage>
</organism>
<sequence>MISPFFRKKDAKEQQHDPGAEPMVPQASPEGGSAESDLAVAVEDSLSSTPFMANKSNLDKKSLDLVFAVEQMIQARQHAEINIYELQDRLNHSSGHIERLSRDLKNLNKVIEEREKSILEFEQKLIEKNLKVDQVIEDYRELQSTLSSEIDELKSVIDLEQQKYASLVQTHNEANAEKMKKINEMEERIGRLEVENSHVKQKYENVRQEKAYLSNMISDFTSRMSIPIGQNKNNRND</sequence>
<gene>
    <name evidence="3" type="ORF">J2T15_002823</name>
</gene>
<reference evidence="3 4" key="1">
    <citation type="submission" date="2023-07" db="EMBL/GenBank/DDBJ databases">
        <title>Sorghum-associated microbial communities from plants grown in Nebraska, USA.</title>
        <authorList>
            <person name="Schachtman D."/>
        </authorList>
    </citation>
    <scope>NUCLEOTIDE SEQUENCE [LARGE SCALE GENOMIC DNA]</scope>
    <source>
        <strain evidence="3 4">CC482</strain>
    </source>
</reference>
<evidence type="ECO:0000256" key="1">
    <source>
        <dbReference type="SAM" id="Coils"/>
    </source>
</evidence>